<dbReference type="Pfam" id="PF22788">
    <property type="entry name" value="COP9_hel_rpt"/>
    <property type="match status" value="1"/>
</dbReference>
<comment type="caution">
    <text evidence="3">The sequence shown here is derived from an EMBL/GenBank/DDBJ whole genome shotgun (WGS) entry which is preliminary data.</text>
</comment>
<dbReference type="STRING" id="573508.A0A1E3BJC9"/>
<feature type="domain" description="COP9 signalosome complex subunit 3 N-terminal helical repeats" evidence="2">
    <location>
        <begin position="22"/>
        <end position="182"/>
    </location>
</feature>
<dbReference type="GO" id="GO:0008180">
    <property type="term" value="C:COP9 signalosome"/>
    <property type="evidence" value="ECO:0007669"/>
    <property type="project" value="TreeGrafter"/>
</dbReference>
<sequence>MGFDPVQVRYAGSEWRELVELPFLAIQPIREAIFRLDPSCSLFTSSHLLLVKLCLHARAYRHALPILNKPICHFPAGPEQNQLENQQPTLRTRHESSAQVVRNSSGLSAKVTYREHLEYFLNGAMIYMVVKQWKKALHFLTIVISSPVINSVSMVMVEAYKKWILVSLLDNGKLVQTPAAISSHTIKIYRSITKPYVTLAGAFESGDFSRLEAEVEIARPIWHTDGNTGLVLQVVRAFEKFRYHKLGKTFAALTVSDAVKQAPSRSGRFTNTEQFIATLIMSKAVNATLSHPNDLQKSTMLRFSNLGSSASALKDSLMQSQLVEGSWSLASLMGHVEEGDYVLGMSKEYVENLQRNQKQPGGPLKGGKNVGSFSGGFDIEEDIMGDLC</sequence>
<name>A0A1E3BJC9_ASPCR</name>
<dbReference type="PANTHER" id="PTHR10758:SF1">
    <property type="entry name" value="COP9 SIGNALOSOME COMPLEX SUBUNIT 3"/>
    <property type="match status" value="1"/>
</dbReference>
<dbReference type="OrthoDB" id="29061at2759"/>
<evidence type="ECO:0000256" key="1">
    <source>
        <dbReference type="ARBA" id="ARBA00022490"/>
    </source>
</evidence>
<organism evidence="3 4">
    <name type="scientific">Aspergillus cristatus</name>
    <name type="common">Chinese Fuzhuan brick tea-fermentation fungus</name>
    <name type="synonym">Eurotium cristatum</name>
    <dbReference type="NCBI Taxonomy" id="573508"/>
    <lineage>
        <taxon>Eukaryota</taxon>
        <taxon>Fungi</taxon>
        <taxon>Dikarya</taxon>
        <taxon>Ascomycota</taxon>
        <taxon>Pezizomycotina</taxon>
        <taxon>Eurotiomycetes</taxon>
        <taxon>Eurotiomycetidae</taxon>
        <taxon>Eurotiales</taxon>
        <taxon>Aspergillaceae</taxon>
        <taxon>Aspergillus</taxon>
        <taxon>Aspergillus subgen. Aspergillus</taxon>
    </lineage>
</organism>
<dbReference type="AlphaFoldDB" id="A0A1E3BJC9"/>
<dbReference type="GO" id="GO:0006511">
    <property type="term" value="P:ubiquitin-dependent protein catabolic process"/>
    <property type="evidence" value="ECO:0007669"/>
    <property type="project" value="TreeGrafter"/>
</dbReference>
<dbReference type="VEuPathDB" id="FungiDB:SI65_03539"/>
<proteinExistence type="predicted"/>
<dbReference type="InterPro" id="IPR050756">
    <property type="entry name" value="CSN3"/>
</dbReference>
<keyword evidence="1" id="KW-0963">Cytoplasm</keyword>
<dbReference type="EMBL" id="JXNT01000003">
    <property type="protein sequence ID" value="ODM20486.1"/>
    <property type="molecule type" value="Genomic_DNA"/>
</dbReference>
<evidence type="ECO:0000313" key="3">
    <source>
        <dbReference type="EMBL" id="ODM20486.1"/>
    </source>
</evidence>
<evidence type="ECO:0000259" key="2">
    <source>
        <dbReference type="Pfam" id="PF22788"/>
    </source>
</evidence>
<dbReference type="InterPro" id="IPR055089">
    <property type="entry name" value="COP9_N"/>
</dbReference>
<keyword evidence="4" id="KW-1185">Reference proteome</keyword>
<reference evidence="3 4" key="1">
    <citation type="journal article" date="2016" name="BMC Genomics">
        <title>Comparative genomic and transcriptomic analyses of the Fuzhuan brick tea-fermentation fungus Aspergillus cristatus.</title>
        <authorList>
            <person name="Ge Y."/>
            <person name="Wang Y."/>
            <person name="Liu Y."/>
            <person name="Tan Y."/>
            <person name="Ren X."/>
            <person name="Zhang X."/>
            <person name="Hyde K.D."/>
            <person name="Liu Y."/>
            <person name="Liu Z."/>
        </authorList>
    </citation>
    <scope>NUCLEOTIDE SEQUENCE [LARGE SCALE GENOMIC DNA]</scope>
    <source>
        <strain evidence="3 4">GZAAS20.1005</strain>
    </source>
</reference>
<dbReference type="Proteomes" id="UP000094569">
    <property type="component" value="Unassembled WGS sequence"/>
</dbReference>
<evidence type="ECO:0000313" key="4">
    <source>
        <dbReference type="Proteomes" id="UP000094569"/>
    </source>
</evidence>
<protein>
    <recommendedName>
        <fullName evidence="2">COP9 signalosome complex subunit 3 N-terminal helical repeats domain-containing protein</fullName>
    </recommendedName>
</protein>
<accession>A0A1E3BJC9</accession>
<dbReference type="PANTHER" id="PTHR10758">
    <property type="entry name" value="26S PROTEASOME NON-ATPASE REGULATORY SUBUNIT 3/COP9 SIGNALOSOME COMPLEX SUBUNIT 3"/>
    <property type="match status" value="1"/>
</dbReference>
<gene>
    <name evidence="3" type="ORF">SI65_03539</name>
</gene>